<feature type="compositionally biased region" description="Acidic residues" evidence="1">
    <location>
        <begin position="325"/>
        <end position="334"/>
    </location>
</feature>
<evidence type="ECO:0008006" key="5">
    <source>
        <dbReference type="Google" id="ProtNLM"/>
    </source>
</evidence>
<organism evidence="3 4">
    <name type="scientific">Flemingia macrophylla</name>
    <dbReference type="NCBI Taxonomy" id="520843"/>
    <lineage>
        <taxon>Eukaryota</taxon>
        <taxon>Viridiplantae</taxon>
        <taxon>Streptophyta</taxon>
        <taxon>Embryophyta</taxon>
        <taxon>Tracheophyta</taxon>
        <taxon>Spermatophyta</taxon>
        <taxon>Magnoliopsida</taxon>
        <taxon>eudicotyledons</taxon>
        <taxon>Gunneridae</taxon>
        <taxon>Pentapetalae</taxon>
        <taxon>rosids</taxon>
        <taxon>fabids</taxon>
        <taxon>Fabales</taxon>
        <taxon>Fabaceae</taxon>
        <taxon>Papilionoideae</taxon>
        <taxon>50 kb inversion clade</taxon>
        <taxon>NPAAA clade</taxon>
        <taxon>indigoferoid/millettioid clade</taxon>
        <taxon>Phaseoleae</taxon>
        <taxon>Flemingia</taxon>
    </lineage>
</organism>
<dbReference type="Proteomes" id="UP001603857">
    <property type="component" value="Unassembled WGS sequence"/>
</dbReference>
<proteinExistence type="predicted"/>
<dbReference type="AlphaFoldDB" id="A0ABD1MTS3"/>
<sequence>MPYSNKSFSMPSSPNPRNSEISNPMRRSFTGNPFSKPSIVPNHGAKTPVNSPSDFSRRSCVGIRESGGSLRDFADDKENGKDQILRPAKVRSPAACVKGSKNFMSPTISAACKINESPRKKVLVERNEAVPSPGDPKSHVRKVTFAEPLEQKKIDRIIPNSEEGPRSSLTSDDLSGESETSETHYMNVPPISKSDIDLSLESVNDVDVNVPLVLETDIHTSTSFETEPDSVNLDPTFKLSPVATPPVHFKATVVSPLDADPMMPPYDPKTNYLSPRPRFLHYKPKPRMELCSERDLEESFMSGSFSDTEVTEDAESDGSQKETEDVSSDETVKEEEDHTSEPSRARKALTPEKTAEAKEVPKPRFAVRAKAVALILLLAVAFASISVTYSPVIDQTVFEDFYKAYELSEFLELARANFDQFTQFAKTNLMR</sequence>
<dbReference type="PANTHER" id="PTHR34775:SF4">
    <property type="entry name" value="TRANSMEMBRANE PROTEIN"/>
    <property type="match status" value="1"/>
</dbReference>
<keyword evidence="2" id="KW-1133">Transmembrane helix</keyword>
<evidence type="ECO:0000313" key="3">
    <source>
        <dbReference type="EMBL" id="KAL2339189.1"/>
    </source>
</evidence>
<feature type="compositionally biased region" description="Polar residues" evidence="1">
    <location>
        <begin position="1"/>
        <end position="22"/>
    </location>
</feature>
<evidence type="ECO:0000256" key="1">
    <source>
        <dbReference type="SAM" id="MobiDB-lite"/>
    </source>
</evidence>
<feature type="transmembrane region" description="Helical" evidence="2">
    <location>
        <begin position="371"/>
        <end position="392"/>
    </location>
</feature>
<protein>
    <recommendedName>
        <fullName evidence="5">Transmembrane protein</fullName>
    </recommendedName>
</protein>
<keyword evidence="4" id="KW-1185">Reference proteome</keyword>
<feature type="region of interest" description="Disordered" evidence="1">
    <location>
        <begin position="301"/>
        <end position="359"/>
    </location>
</feature>
<dbReference type="EMBL" id="JBGMDY010000004">
    <property type="protein sequence ID" value="KAL2339189.1"/>
    <property type="molecule type" value="Genomic_DNA"/>
</dbReference>
<comment type="caution">
    <text evidence="3">The sequence shown here is derived from an EMBL/GenBank/DDBJ whole genome shotgun (WGS) entry which is preliminary data.</text>
</comment>
<gene>
    <name evidence="3" type="ORF">Fmac_013635</name>
</gene>
<feature type="compositionally biased region" description="Basic and acidic residues" evidence="1">
    <location>
        <begin position="335"/>
        <end position="359"/>
    </location>
</feature>
<evidence type="ECO:0000256" key="2">
    <source>
        <dbReference type="SAM" id="Phobius"/>
    </source>
</evidence>
<evidence type="ECO:0000313" key="4">
    <source>
        <dbReference type="Proteomes" id="UP001603857"/>
    </source>
</evidence>
<keyword evidence="2" id="KW-0472">Membrane</keyword>
<name>A0ABD1MTS3_9FABA</name>
<feature type="region of interest" description="Disordered" evidence="1">
    <location>
        <begin position="1"/>
        <end position="60"/>
    </location>
</feature>
<dbReference type="PANTHER" id="PTHR34775">
    <property type="entry name" value="TRANSMEMBRANE PROTEIN"/>
    <property type="match status" value="1"/>
</dbReference>
<keyword evidence="2" id="KW-0812">Transmembrane</keyword>
<feature type="region of interest" description="Disordered" evidence="1">
    <location>
        <begin position="127"/>
        <end position="146"/>
    </location>
</feature>
<accession>A0ABD1MTS3</accession>
<reference evidence="3 4" key="1">
    <citation type="submission" date="2024-08" db="EMBL/GenBank/DDBJ databases">
        <title>Insights into the chromosomal genome structure of Flemingia macrophylla.</title>
        <authorList>
            <person name="Ding Y."/>
            <person name="Zhao Y."/>
            <person name="Bi W."/>
            <person name="Wu M."/>
            <person name="Zhao G."/>
            <person name="Gong Y."/>
            <person name="Li W."/>
            <person name="Zhang P."/>
        </authorList>
    </citation>
    <scope>NUCLEOTIDE SEQUENCE [LARGE SCALE GENOMIC DNA]</scope>
    <source>
        <strain evidence="3">DYQJB</strain>
        <tissue evidence="3">Leaf</tissue>
    </source>
</reference>
<feature type="region of interest" description="Disordered" evidence="1">
    <location>
        <begin position="151"/>
        <end position="189"/>
    </location>
</feature>